<name>Q18395_CAEEL</name>
<dbReference type="PROSITE" id="PS51030">
    <property type="entry name" value="NUCLEAR_REC_DBD_2"/>
    <property type="match status" value="1"/>
</dbReference>
<dbReference type="PaxDb" id="6239-C33G8.10"/>
<dbReference type="Pfam" id="PF00104">
    <property type="entry name" value="Hormone_recep"/>
    <property type="match status" value="1"/>
</dbReference>
<evidence type="ECO:0000256" key="9">
    <source>
        <dbReference type="RuleBase" id="RU004334"/>
    </source>
</evidence>
<dbReference type="SUPFAM" id="SSF48508">
    <property type="entry name" value="Nuclear receptor ligand-binding domain"/>
    <property type="match status" value="1"/>
</dbReference>
<dbReference type="SMART" id="SM00399">
    <property type="entry name" value="ZnF_C4"/>
    <property type="match status" value="1"/>
</dbReference>
<dbReference type="InterPro" id="IPR042936">
    <property type="entry name" value="Nhr-150"/>
</dbReference>
<evidence type="ECO:0000256" key="4">
    <source>
        <dbReference type="ARBA" id="ARBA00023015"/>
    </source>
</evidence>
<dbReference type="InterPro" id="IPR035500">
    <property type="entry name" value="NHR-like_dom_sf"/>
</dbReference>
<dbReference type="PRINTS" id="PR00047">
    <property type="entry name" value="STROIDFINGER"/>
</dbReference>
<dbReference type="UCSC" id="C33G8.10">
    <property type="organism name" value="c. elegans"/>
</dbReference>
<dbReference type="PhylomeDB" id="Q18395"/>
<evidence type="ECO:0000313" key="12">
    <source>
        <dbReference type="EMBL" id="CCD66533.1"/>
    </source>
</evidence>
<dbReference type="GO" id="GO:0008270">
    <property type="term" value="F:zinc ion binding"/>
    <property type="evidence" value="ECO:0007669"/>
    <property type="project" value="UniProtKB-KW"/>
</dbReference>
<keyword evidence="4 9" id="KW-0805">Transcription regulation</keyword>
<keyword evidence="8 9" id="KW-0539">Nucleus</keyword>
<dbReference type="PIR" id="T34131">
    <property type="entry name" value="T34131"/>
</dbReference>
<evidence type="ECO:0000313" key="13">
    <source>
        <dbReference type="Proteomes" id="UP000001940"/>
    </source>
</evidence>
<dbReference type="GO" id="GO:0045087">
    <property type="term" value="P:innate immune response"/>
    <property type="evidence" value="ECO:0000318"/>
    <property type="project" value="GO_Central"/>
</dbReference>
<dbReference type="OrthoDB" id="5850793at2759"/>
<organism evidence="12 13">
    <name type="scientific">Caenorhabditis elegans</name>
    <dbReference type="NCBI Taxonomy" id="6239"/>
    <lineage>
        <taxon>Eukaryota</taxon>
        <taxon>Metazoa</taxon>
        <taxon>Ecdysozoa</taxon>
        <taxon>Nematoda</taxon>
        <taxon>Chromadorea</taxon>
        <taxon>Rhabditida</taxon>
        <taxon>Rhabditina</taxon>
        <taxon>Rhabditomorpha</taxon>
        <taxon>Rhabditoidea</taxon>
        <taxon>Rhabditidae</taxon>
        <taxon>Peloderinae</taxon>
        <taxon>Caenorhabditis</taxon>
    </lineage>
</organism>
<dbReference type="AlphaFoldDB" id="Q18395"/>
<dbReference type="InterPro" id="IPR013088">
    <property type="entry name" value="Znf_NHR/GATA"/>
</dbReference>
<dbReference type="FunCoup" id="Q18395">
    <property type="interactions" value="5"/>
</dbReference>
<dbReference type="Proteomes" id="UP000001940">
    <property type="component" value="Chromosome V"/>
</dbReference>
<dbReference type="Gene3D" id="3.30.50.10">
    <property type="entry name" value="Erythroid Transcription Factor GATA-1, subunit A"/>
    <property type="match status" value="1"/>
</dbReference>
<dbReference type="KEGG" id="cel:CELE_C33G8.10"/>
<evidence type="ECO:0000256" key="7">
    <source>
        <dbReference type="ARBA" id="ARBA00023170"/>
    </source>
</evidence>
<keyword evidence="7 9" id="KW-0675">Receptor</keyword>
<keyword evidence="1 9" id="KW-0479">Metal-binding</keyword>
<dbReference type="Gene3D" id="1.10.565.10">
    <property type="entry name" value="Retinoid X Receptor"/>
    <property type="match status" value="1"/>
</dbReference>
<dbReference type="SMART" id="SM00430">
    <property type="entry name" value="HOLI"/>
    <property type="match status" value="1"/>
</dbReference>
<dbReference type="GO" id="GO:0005634">
    <property type="term" value="C:nucleus"/>
    <property type="evidence" value="ECO:0007669"/>
    <property type="project" value="UniProtKB-SubCell"/>
</dbReference>
<keyword evidence="5 9" id="KW-0238">DNA-binding</keyword>
<dbReference type="Bgee" id="WBGene00016367">
    <property type="expression patterns" value="Expressed in embryo and 3 other cell types or tissues"/>
</dbReference>
<reference evidence="12 13" key="1">
    <citation type="journal article" date="1998" name="Science">
        <title>Genome sequence of the nematode C. elegans: a platform for investigating biology.</title>
        <authorList>
            <consortium name="The C. elegans sequencing consortium"/>
            <person name="Sulson J.E."/>
            <person name="Waterston R."/>
        </authorList>
    </citation>
    <scope>NUCLEOTIDE SEQUENCE [LARGE SCALE GENOMIC DNA]</scope>
    <source>
        <strain evidence="12 13">Bristol N2</strain>
    </source>
</reference>
<comment type="subcellular location">
    <subcellularLocation>
        <location evidence="9">Nucleus</location>
    </subcellularLocation>
</comment>
<dbReference type="Pfam" id="PF00105">
    <property type="entry name" value="zf-C4"/>
    <property type="match status" value="1"/>
</dbReference>
<evidence type="ECO:0000313" key="14">
    <source>
        <dbReference type="WormBase" id="C33G8.10"/>
    </source>
</evidence>
<dbReference type="GO" id="GO:0003700">
    <property type="term" value="F:DNA-binding transcription factor activity"/>
    <property type="evidence" value="ECO:0007669"/>
    <property type="project" value="InterPro"/>
</dbReference>
<dbReference type="eggNOG" id="KOG3575">
    <property type="taxonomic scope" value="Eukaryota"/>
</dbReference>
<dbReference type="PANTHER" id="PTHR46800">
    <property type="entry name" value="NUCLEAR HORMONE RECEPTOR FAMILY-RELATED-RELATED"/>
    <property type="match status" value="1"/>
</dbReference>
<dbReference type="PROSITE" id="PS51843">
    <property type="entry name" value="NR_LBD"/>
    <property type="match status" value="1"/>
</dbReference>
<dbReference type="WormBase" id="C33G8.10">
    <property type="protein sequence ID" value="CE06919"/>
    <property type="gene ID" value="WBGene00016367"/>
    <property type="gene designation" value="nhr-162"/>
</dbReference>
<dbReference type="SMR" id="Q18395"/>
<gene>
    <name evidence="12 14" type="primary">nhr-162</name>
    <name evidence="14" type="ORF">C33G8.10</name>
    <name evidence="12" type="ORF">CELE_C33G8.10</name>
</gene>
<dbReference type="OMA" id="IFKPYWD"/>
<dbReference type="HOGENOM" id="CLU_007368_1_0_1"/>
<dbReference type="InterPro" id="IPR000536">
    <property type="entry name" value="Nucl_hrmn_rcpt_lig-bd"/>
</dbReference>
<feature type="domain" description="NR LBD" evidence="11">
    <location>
        <begin position="83"/>
        <end position="346"/>
    </location>
</feature>
<keyword evidence="13" id="KW-1185">Reference proteome</keyword>
<dbReference type="RefSeq" id="NP_504769.1">
    <property type="nucleotide sequence ID" value="NM_072368.2"/>
</dbReference>
<evidence type="ECO:0000259" key="10">
    <source>
        <dbReference type="PROSITE" id="PS51030"/>
    </source>
</evidence>
<dbReference type="GeneID" id="183181"/>
<comment type="similarity">
    <text evidence="9">Belongs to the nuclear hormone receptor family.</text>
</comment>
<dbReference type="InParanoid" id="Q18395"/>
<evidence type="ECO:0000256" key="8">
    <source>
        <dbReference type="ARBA" id="ARBA00023242"/>
    </source>
</evidence>
<dbReference type="PANTHER" id="PTHR46800:SF4">
    <property type="entry name" value="NR LBD DOMAIN-CONTAINING PROTEIN-RELATED"/>
    <property type="match status" value="1"/>
</dbReference>
<keyword evidence="6 9" id="KW-0804">Transcription</keyword>
<dbReference type="STRING" id="6239.C33G8.10.1"/>
<accession>Q18395</accession>
<dbReference type="AGR" id="WB:WBGene00016367"/>
<dbReference type="InterPro" id="IPR001628">
    <property type="entry name" value="Znf_hrmn_rcpt"/>
</dbReference>
<keyword evidence="3 9" id="KW-0862">Zinc</keyword>
<keyword evidence="2 9" id="KW-0863">Zinc-finger</keyword>
<dbReference type="CTD" id="183181"/>
<protein>
    <submittedName>
        <fullName evidence="12">NR LBD domain-containing protein</fullName>
    </submittedName>
</protein>
<evidence type="ECO:0000256" key="3">
    <source>
        <dbReference type="ARBA" id="ARBA00022833"/>
    </source>
</evidence>
<sequence>MLCQVCGAEGPEPHFGGISCRACAAFFRRYVHSRKLDISCTCKHRLATSHPCRHCRMLKCMATGMVKCKVQGSREKNKITTSSLPGHISSISLLSARIVPRDCSNISCTVSKWTKVEKMRKDLYGEKICEINFTQFSSFVKRDTHLLWDLGEKIFTDVKLLSEADKHSILCNFFPRWMMLDSAVAICPDYEESKAYIKSKDYTDMLLHFYGSSMPKEKRLKDHEILKIFKPYWDFHYYETAVPIHFKKLDKIEYMAIFLLLLFDDAYTNISEEGVKLCQNVRKVVQRELKGYQTDSNCDEMRFVETMDTLLLLEKAEEKIQEEVLICGFNNVTLHEDFRTIFQVKKL</sequence>
<dbReference type="GO" id="GO:0043565">
    <property type="term" value="F:sequence-specific DNA binding"/>
    <property type="evidence" value="ECO:0007669"/>
    <property type="project" value="InterPro"/>
</dbReference>
<evidence type="ECO:0000256" key="5">
    <source>
        <dbReference type="ARBA" id="ARBA00023125"/>
    </source>
</evidence>
<dbReference type="SUPFAM" id="SSF57716">
    <property type="entry name" value="Glucocorticoid receptor-like (DNA-binding domain)"/>
    <property type="match status" value="1"/>
</dbReference>
<evidence type="ECO:0000256" key="1">
    <source>
        <dbReference type="ARBA" id="ARBA00022723"/>
    </source>
</evidence>
<evidence type="ECO:0000259" key="11">
    <source>
        <dbReference type="PROSITE" id="PS51843"/>
    </source>
</evidence>
<proteinExistence type="inferred from homology"/>
<evidence type="ECO:0000256" key="6">
    <source>
        <dbReference type="ARBA" id="ARBA00023163"/>
    </source>
</evidence>
<feature type="domain" description="Nuclear receptor" evidence="10">
    <location>
        <begin position="1"/>
        <end position="72"/>
    </location>
</feature>
<dbReference type="IntAct" id="Q18395">
    <property type="interactions" value="2"/>
</dbReference>
<dbReference type="EMBL" id="BX284605">
    <property type="protein sequence ID" value="CCD66533.1"/>
    <property type="molecule type" value="Genomic_DNA"/>
</dbReference>
<dbReference type="PROSITE" id="PS00031">
    <property type="entry name" value="NUCLEAR_REC_DBD_1"/>
    <property type="match status" value="1"/>
</dbReference>
<evidence type="ECO:0000256" key="2">
    <source>
        <dbReference type="ARBA" id="ARBA00022771"/>
    </source>
</evidence>